<proteinExistence type="predicted"/>
<feature type="domain" description="Histidine kinase" evidence="16">
    <location>
        <begin position="279"/>
        <end position="502"/>
    </location>
</feature>
<keyword evidence="6" id="KW-0808">Transferase</keyword>
<dbReference type="InterPro" id="IPR003594">
    <property type="entry name" value="HATPase_dom"/>
</dbReference>
<evidence type="ECO:0000256" key="8">
    <source>
        <dbReference type="ARBA" id="ARBA00022741"/>
    </source>
</evidence>
<dbReference type="InterPro" id="IPR050428">
    <property type="entry name" value="TCS_sensor_his_kinase"/>
</dbReference>
<dbReference type="Pfam" id="PF00512">
    <property type="entry name" value="HisKA"/>
    <property type="match status" value="1"/>
</dbReference>
<evidence type="ECO:0000256" key="12">
    <source>
        <dbReference type="ARBA" id="ARBA00023012"/>
    </source>
</evidence>
<dbReference type="Pfam" id="PF02518">
    <property type="entry name" value="HATPase_c"/>
    <property type="match status" value="1"/>
</dbReference>
<comment type="subcellular location">
    <subcellularLocation>
        <location evidence="2">Cell membrane</location>
        <topology evidence="2">Multi-pass membrane protein</topology>
    </subcellularLocation>
</comment>
<reference evidence="18 19" key="1">
    <citation type="submission" date="2019-06" db="EMBL/GenBank/DDBJ databases">
        <title>Saccharibacillus brassicae sp. nov., an endophytic bacterium isolated from Chinese cabbage seeds (Brassica pekinensis).</title>
        <authorList>
            <person name="Jiang L."/>
            <person name="Lee J."/>
            <person name="Kim S.W."/>
        </authorList>
    </citation>
    <scope>NUCLEOTIDE SEQUENCE [LARGE SCALE GENOMIC DNA]</scope>
    <source>
        <strain evidence="19">KCTC 43072 / ATSA2</strain>
    </source>
</reference>
<keyword evidence="10" id="KW-0067">ATP-binding</keyword>
<keyword evidence="11 15" id="KW-1133">Transmembrane helix</keyword>
<feature type="transmembrane region" description="Helical" evidence="15">
    <location>
        <begin position="189"/>
        <end position="211"/>
    </location>
</feature>
<dbReference type="SMART" id="SM00387">
    <property type="entry name" value="HATPase_c"/>
    <property type="match status" value="1"/>
</dbReference>
<dbReference type="GO" id="GO:0000155">
    <property type="term" value="F:phosphorelay sensor kinase activity"/>
    <property type="evidence" value="ECO:0007669"/>
    <property type="project" value="InterPro"/>
</dbReference>
<evidence type="ECO:0000256" key="13">
    <source>
        <dbReference type="ARBA" id="ARBA00023136"/>
    </source>
</evidence>
<feature type="compositionally biased region" description="Basic and acidic residues" evidence="14">
    <location>
        <begin position="449"/>
        <end position="461"/>
    </location>
</feature>
<name>A0A4Y6UVH8_SACBS</name>
<evidence type="ECO:0000256" key="9">
    <source>
        <dbReference type="ARBA" id="ARBA00022777"/>
    </source>
</evidence>
<dbReference type="GO" id="GO:0005886">
    <property type="term" value="C:plasma membrane"/>
    <property type="evidence" value="ECO:0007669"/>
    <property type="project" value="UniProtKB-SubCell"/>
</dbReference>
<evidence type="ECO:0000256" key="5">
    <source>
        <dbReference type="ARBA" id="ARBA00022553"/>
    </source>
</evidence>
<feature type="transmembrane region" description="Helical" evidence="15">
    <location>
        <begin position="20"/>
        <end position="42"/>
    </location>
</feature>
<evidence type="ECO:0000313" key="19">
    <source>
        <dbReference type="Proteomes" id="UP000316968"/>
    </source>
</evidence>
<dbReference type="SMART" id="SM00388">
    <property type="entry name" value="HisKA"/>
    <property type="match status" value="1"/>
</dbReference>
<evidence type="ECO:0000256" key="11">
    <source>
        <dbReference type="ARBA" id="ARBA00022989"/>
    </source>
</evidence>
<gene>
    <name evidence="18" type="ORF">FFV09_13205</name>
</gene>
<protein>
    <recommendedName>
        <fullName evidence="3">histidine kinase</fullName>
        <ecNumber evidence="3">2.7.13.3</ecNumber>
    </recommendedName>
</protein>
<dbReference type="GO" id="GO:0005524">
    <property type="term" value="F:ATP binding"/>
    <property type="evidence" value="ECO:0007669"/>
    <property type="project" value="UniProtKB-KW"/>
</dbReference>
<evidence type="ECO:0000313" key="18">
    <source>
        <dbReference type="EMBL" id="QDH21719.1"/>
    </source>
</evidence>
<feature type="region of interest" description="Disordered" evidence="14">
    <location>
        <begin position="422"/>
        <end position="464"/>
    </location>
</feature>
<evidence type="ECO:0000256" key="3">
    <source>
        <dbReference type="ARBA" id="ARBA00012438"/>
    </source>
</evidence>
<dbReference type="PANTHER" id="PTHR45436:SF5">
    <property type="entry name" value="SENSOR HISTIDINE KINASE TRCS"/>
    <property type="match status" value="1"/>
</dbReference>
<keyword evidence="8" id="KW-0547">Nucleotide-binding</keyword>
<dbReference type="PANTHER" id="PTHR45436">
    <property type="entry name" value="SENSOR HISTIDINE KINASE YKOH"/>
    <property type="match status" value="1"/>
</dbReference>
<evidence type="ECO:0000256" key="15">
    <source>
        <dbReference type="SAM" id="Phobius"/>
    </source>
</evidence>
<dbReference type="PROSITE" id="PS50109">
    <property type="entry name" value="HIS_KIN"/>
    <property type="match status" value="1"/>
</dbReference>
<dbReference type="SUPFAM" id="SSF55874">
    <property type="entry name" value="ATPase domain of HSP90 chaperone/DNA topoisomerase II/histidine kinase"/>
    <property type="match status" value="1"/>
</dbReference>
<keyword evidence="5" id="KW-0597">Phosphoprotein</keyword>
<dbReference type="EC" id="2.7.13.3" evidence="3"/>
<dbReference type="SUPFAM" id="SSF47384">
    <property type="entry name" value="Homodimeric domain of signal transducing histidine kinase"/>
    <property type="match status" value="1"/>
</dbReference>
<evidence type="ECO:0000256" key="6">
    <source>
        <dbReference type="ARBA" id="ARBA00022679"/>
    </source>
</evidence>
<sequence>MKRRHQSGMKFRDSLMARYLMLIGFAVFLLPIILIFVTLLYLGYTYLIWQPRAAEIDPKKNVSTWALESDWHELAAGLDGAGAAEIVEAMRKFRAANPLVSVVATDGQGRTIVTDPPQPDIPEVWTPGWTAEFMKRSTGVNAPDFTVVAFVGEQEDGLSDARQGILAARVSREWTASSVPDQNARLPQIVAISLFVLLLVLFAVLSWTFFYRIRRRLVRLQAAMTSYDGDGMPIPIGPDPQHDEIAALGGTFDEMVSKLRAGREREREEEELRKKLIANLSHDLRTPLTVIRSHAYSLEAEPLGERGRESLALMERKLDDLGGLIDNLLSYTLIAAGRYPMRMEDADVLRIVRTAAAQWYPVFEKEGMEVDADLPDEALVWRVDREWFVRILDNLFQNAVRHAKEGRYVGLALGAEGQGGRRPLLVRDKGPGLPGPAGAGSEASAEISRPLESEAPPRRNPAEGAGIGLSIVELMIREMGMDWSIESGAGGTVIAIWPPGAAGDSARSDG</sequence>
<dbReference type="CDD" id="cd00082">
    <property type="entry name" value="HisKA"/>
    <property type="match status" value="1"/>
</dbReference>
<evidence type="ECO:0000256" key="10">
    <source>
        <dbReference type="ARBA" id="ARBA00022840"/>
    </source>
</evidence>
<dbReference type="InterPro" id="IPR003660">
    <property type="entry name" value="HAMP_dom"/>
</dbReference>
<dbReference type="KEGG" id="saca:FFV09_13205"/>
<evidence type="ECO:0000256" key="14">
    <source>
        <dbReference type="SAM" id="MobiDB-lite"/>
    </source>
</evidence>
<dbReference type="InterPro" id="IPR036097">
    <property type="entry name" value="HisK_dim/P_sf"/>
</dbReference>
<dbReference type="PROSITE" id="PS50885">
    <property type="entry name" value="HAMP"/>
    <property type="match status" value="1"/>
</dbReference>
<comment type="catalytic activity">
    <reaction evidence="1">
        <text>ATP + protein L-histidine = ADP + protein N-phospho-L-histidine.</text>
        <dbReference type="EC" id="2.7.13.3"/>
    </reaction>
</comment>
<evidence type="ECO:0000256" key="7">
    <source>
        <dbReference type="ARBA" id="ARBA00022692"/>
    </source>
</evidence>
<evidence type="ECO:0000259" key="17">
    <source>
        <dbReference type="PROSITE" id="PS50885"/>
    </source>
</evidence>
<dbReference type="AlphaFoldDB" id="A0A4Y6UVH8"/>
<evidence type="ECO:0000256" key="1">
    <source>
        <dbReference type="ARBA" id="ARBA00000085"/>
    </source>
</evidence>
<dbReference type="InterPro" id="IPR005467">
    <property type="entry name" value="His_kinase_dom"/>
</dbReference>
<dbReference type="Gene3D" id="3.30.565.10">
    <property type="entry name" value="Histidine kinase-like ATPase, C-terminal domain"/>
    <property type="match status" value="1"/>
</dbReference>
<organism evidence="18 19">
    <name type="scientific">Saccharibacillus brassicae</name>
    <dbReference type="NCBI Taxonomy" id="2583377"/>
    <lineage>
        <taxon>Bacteria</taxon>
        <taxon>Bacillati</taxon>
        <taxon>Bacillota</taxon>
        <taxon>Bacilli</taxon>
        <taxon>Bacillales</taxon>
        <taxon>Paenibacillaceae</taxon>
        <taxon>Saccharibacillus</taxon>
    </lineage>
</organism>
<feature type="domain" description="HAMP" evidence="17">
    <location>
        <begin position="211"/>
        <end position="264"/>
    </location>
</feature>
<accession>A0A4Y6UVH8</accession>
<evidence type="ECO:0000256" key="2">
    <source>
        <dbReference type="ARBA" id="ARBA00004651"/>
    </source>
</evidence>
<dbReference type="OrthoDB" id="14660at2"/>
<keyword evidence="12" id="KW-0902">Two-component regulatory system</keyword>
<evidence type="ECO:0000256" key="4">
    <source>
        <dbReference type="ARBA" id="ARBA00022475"/>
    </source>
</evidence>
<dbReference type="Gene3D" id="1.10.287.130">
    <property type="match status" value="1"/>
</dbReference>
<dbReference type="InterPro" id="IPR003661">
    <property type="entry name" value="HisK_dim/P_dom"/>
</dbReference>
<dbReference type="InterPro" id="IPR036890">
    <property type="entry name" value="HATPase_C_sf"/>
</dbReference>
<keyword evidence="9 18" id="KW-0418">Kinase</keyword>
<keyword evidence="13 15" id="KW-0472">Membrane</keyword>
<keyword evidence="19" id="KW-1185">Reference proteome</keyword>
<dbReference type="Proteomes" id="UP000316968">
    <property type="component" value="Chromosome"/>
</dbReference>
<keyword evidence="4" id="KW-1003">Cell membrane</keyword>
<dbReference type="EMBL" id="CP041217">
    <property type="protein sequence ID" value="QDH21719.1"/>
    <property type="molecule type" value="Genomic_DNA"/>
</dbReference>
<dbReference type="Gene3D" id="6.10.340.10">
    <property type="match status" value="1"/>
</dbReference>
<evidence type="ECO:0000259" key="16">
    <source>
        <dbReference type="PROSITE" id="PS50109"/>
    </source>
</evidence>
<keyword evidence="7 15" id="KW-0812">Transmembrane</keyword>